<gene>
    <name evidence="1" type="ORF">P8C59_004925</name>
</gene>
<reference evidence="1" key="1">
    <citation type="journal article" date="2023" name="Mol. Plant Microbe Interact.">
        <title>Elucidating the Obligate Nature and Biological Capacity of an Invasive Fungal Corn Pathogen.</title>
        <authorList>
            <person name="MacCready J.S."/>
            <person name="Roggenkamp E.M."/>
            <person name="Gdanetz K."/>
            <person name="Chilvers M.I."/>
        </authorList>
    </citation>
    <scope>NUCLEOTIDE SEQUENCE</scope>
    <source>
        <strain evidence="1">PM02</strain>
    </source>
</reference>
<dbReference type="AlphaFoldDB" id="A0AAD9I4H7"/>
<keyword evidence="2" id="KW-1185">Reference proteome</keyword>
<sequence>MVRGQQRATATTTYVAWIPTSSSRQQHRPGPLQNLNLVPIMRLAQCSLAPSTEQALMKSQPQCTCMNSLVQRDWAGKFSRSTICTFKSGFASGLDAEDWAGTGNRLALKKGPEGEAQGDGEHD</sequence>
<dbReference type="Proteomes" id="UP001217918">
    <property type="component" value="Unassembled WGS sequence"/>
</dbReference>
<comment type="caution">
    <text evidence="1">The sequence shown here is derived from an EMBL/GenBank/DDBJ whole genome shotgun (WGS) entry which is preliminary data.</text>
</comment>
<evidence type="ECO:0000313" key="2">
    <source>
        <dbReference type="Proteomes" id="UP001217918"/>
    </source>
</evidence>
<organism evidence="1 2">
    <name type="scientific">Phyllachora maydis</name>
    <dbReference type="NCBI Taxonomy" id="1825666"/>
    <lineage>
        <taxon>Eukaryota</taxon>
        <taxon>Fungi</taxon>
        <taxon>Dikarya</taxon>
        <taxon>Ascomycota</taxon>
        <taxon>Pezizomycotina</taxon>
        <taxon>Sordariomycetes</taxon>
        <taxon>Sordariomycetidae</taxon>
        <taxon>Phyllachorales</taxon>
        <taxon>Phyllachoraceae</taxon>
        <taxon>Phyllachora</taxon>
    </lineage>
</organism>
<name>A0AAD9I4H7_9PEZI</name>
<protein>
    <submittedName>
        <fullName evidence="1">Uncharacterized protein</fullName>
    </submittedName>
</protein>
<evidence type="ECO:0000313" key="1">
    <source>
        <dbReference type="EMBL" id="KAK2070435.1"/>
    </source>
</evidence>
<accession>A0AAD9I4H7</accession>
<proteinExistence type="predicted"/>
<dbReference type="EMBL" id="JAQQPM010000003">
    <property type="protein sequence ID" value="KAK2070435.1"/>
    <property type="molecule type" value="Genomic_DNA"/>
</dbReference>